<reference evidence="2 3" key="1">
    <citation type="submission" date="2016-03" db="EMBL/GenBank/DDBJ databases">
        <title>Comparative genomics of Pseudogymnoascus destructans, the fungus causing white-nose syndrome of bats.</title>
        <authorList>
            <person name="Palmer J.M."/>
            <person name="Drees K.P."/>
            <person name="Foster J.T."/>
            <person name="Lindner D.L."/>
        </authorList>
    </citation>
    <scope>NUCLEOTIDE SEQUENCE [LARGE SCALE GENOMIC DNA]</scope>
    <source>
        <strain evidence="2 3">UAMH 10579</strain>
    </source>
</reference>
<feature type="transmembrane region" description="Helical" evidence="1">
    <location>
        <begin position="115"/>
        <end position="134"/>
    </location>
</feature>
<dbReference type="STRING" id="342668.A0A1B8GAC1"/>
<name>A0A1B8GAC1_9PEZI</name>
<organism evidence="2 3">
    <name type="scientific">Pseudogymnoascus verrucosus</name>
    <dbReference type="NCBI Taxonomy" id="342668"/>
    <lineage>
        <taxon>Eukaryota</taxon>
        <taxon>Fungi</taxon>
        <taxon>Dikarya</taxon>
        <taxon>Ascomycota</taxon>
        <taxon>Pezizomycotina</taxon>
        <taxon>Leotiomycetes</taxon>
        <taxon>Thelebolales</taxon>
        <taxon>Thelebolaceae</taxon>
        <taxon>Pseudogymnoascus</taxon>
    </lineage>
</organism>
<feature type="transmembrane region" description="Helical" evidence="1">
    <location>
        <begin position="49"/>
        <end position="70"/>
    </location>
</feature>
<dbReference type="PANTHER" id="PTHR35394">
    <property type="entry name" value="DUF3176 DOMAIN-CONTAINING PROTEIN"/>
    <property type="match status" value="1"/>
</dbReference>
<keyword evidence="1" id="KW-0472">Membrane</keyword>
<feature type="transmembrane region" description="Helical" evidence="1">
    <location>
        <begin position="17"/>
        <end position="37"/>
    </location>
</feature>
<dbReference type="PANTHER" id="PTHR35394:SF5">
    <property type="entry name" value="DUF3176 DOMAIN-CONTAINING PROTEIN"/>
    <property type="match status" value="1"/>
</dbReference>
<dbReference type="AlphaFoldDB" id="A0A1B8GAC1"/>
<keyword evidence="1" id="KW-1133">Transmembrane helix</keyword>
<dbReference type="Pfam" id="PF11374">
    <property type="entry name" value="DUF3176"/>
    <property type="match status" value="1"/>
</dbReference>
<dbReference type="InterPro" id="IPR021514">
    <property type="entry name" value="DUF3176"/>
</dbReference>
<evidence type="ECO:0000256" key="1">
    <source>
        <dbReference type="SAM" id="Phobius"/>
    </source>
</evidence>
<protein>
    <submittedName>
        <fullName evidence="2">Uncharacterized protein</fullName>
    </submittedName>
</protein>
<dbReference type="RefSeq" id="XP_018126528.1">
    <property type="nucleotide sequence ID" value="XM_018278530.1"/>
</dbReference>
<dbReference type="OrthoDB" id="5376804at2759"/>
<dbReference type="Proteomes" id="UP000091956">
    <property type="component" value="Unassembled WGS sequence"/>
</dbReference>
<dbReference type="EMBL" id="KV460262">
    <property type="protein sequence ID" value="OBT92795.1"/>
    <property type="molecule type" value="Genomic_DNA"/>
</dbReference>
<dbReference type="GeneID" id="28842500"/>
<accession>A0A1B8GAC1</accession>
<keyword evidence="1" id="KW-0812">Transmembrane</keyword>
<keyword evidence="3" id="KW-1185">Reference proteome</keyword>
<evidence type="ECO:0000313" key="3">
    <source>
        <dbReference type="Proteomes" id="UP000091956"/>
    </source>
</evidence>
<gene>
    <name evidence="2" type="ORF">VE01_09114</name>
</gene>
<sequence length="199" mass="22137">MFKPPKNIKWTDWAQEYAALLGSFASFIAMVALLAAFDGKVVATWNGVTLNAVVSILSLIMKASLAYVLAECLAQWKWVLFAREARPLIEFDRIDAATRGPLGSLRVLARTKGPISLWLGAVVTLLAIGIDPFTQQLIQFRSGLVSEPSHAARILTLTIRLAASFLRTASPRGTYMRWSRLLLSLRANSRYEMEMTESY</sequence>
<evidence type="ECO:0000313" key="2">
    <source>
        <dbReference type="EMBL" id="OBT92795.1"/>
    </source>
</evidence>
<reference evidence="3" key="2">
    <citation type="journal article" date="2018" name="Nat. Commun.">
        <title>Extreme sensitivity to ultraviolet light in the fungal pathogen causing white-nose syndrome of bats.</title>
        <authorList>
            <person name="Palmer J.M."/>
            <person name="Drees K.P."/>
            <person name="Foster J.T."/>
            <person name="Lindner D.L."/>
        </authorList>
    </citation>
    <scope>NUCLEOTIDE SEQUENCE [LARGE SCALE GENOMIC DNA]</scope>
    <source>
        <strain evidence="3">UAMH 10579</strain>
    </source>
</reference>
<proteinExistence type="predicted"/>